<evidence type="ECO:0000313" key="3">
    <source>
        <dbReference type="Proteomes" id="UP000610746"/>
    </source>
</evidence>
<dbReference type="Proteomes" id="UP000610746">
    <property type="component" value="Unassembled WGS sequence"/>
</dbReference>
<keyword evidence="3" id="KW-1185">Reference proteome</keyword>
<name>A0A8J8G4Q3_9FLAO</name>
<keyword evidence="1" id="KW-0732">Signal</keyword>
<protein>
    <submittedName>
        <fullName evidence="2">Uncharacterized protein</fullName>
    </submittedName>
</protein>
<organism evidence="2 3">
    <name type="scientific">Frigoriflavimonas asaccharolytica</name>
    <dbReference type="NCBI Taxonomy" id="2735899"/>
    <lineage>
        <taxon>Bacteria</taxon>
        <taxon>Pseudomonadati</taxon>
        <taxon>Bacteroidota</taxon>
        <taxon>Flavobacteriia</taxon>
        <taxon>Flavobacteriales</taxon>
        <taxon>Weeksellaceae</taxon>
        <taxon>Frigoriflavimonas</taxon>
    </lineage>
</organism>
<feature type="signal peptide" evidence="1">
    <location>
        <begin position="1"/>
        <end position="19"/>
    </location>
</feature>
<evidence type="ECO:0000256" key="1">
    <source>
        <dbReference type="SAM" id="SignalP"/>
    </source>
</evidence>
<dbReference type="RefSeq" id="WP_173777863.1">
    <property type="nucleotide sequence ID" value="NZ_JABSNO010000002.1"/>
</dbReference>
<feature type="chain" id="PRO_5035213740" evidence="1">
    <location>
        <begin position="20"/>
        <end position="201"/>
    </location>
</feature>
<dbReference type="AlphaFoldDB" id="A0A8J8G4Q3"/>
<sequence length="201" mass="23104">MKKLLFLSLCTLFSLNLLAQKYDDKVSIDVQKIDAEEFYKIQNKGWVILDQENGMKDLANFSNKNYVLYLSLNCKTNSDTPPSFLVEYNGNYGDKEWGGLDFASSRSGDFQKISFFVDAKEVENPFVKMSDKKIESFKEILKKGKTLTIKFYNTEFNPNTGKDELKINRELSFELKNSQLVDVPTYCKEENNDAVETSVAE</sequence>
<comment type="caution">
    <text evidence="2">The sequence shown here is derived from an EMBL/GenBank/DDBJ whole genome shotgun (WGS) entry which is preliminary data.</text>
</comment>
<accession>A0A8J8G4Q3</accession>
<evidence type="ECO:0000313" key="2">
    <source>
        <dbReference type="EMBL" id="NRS91224.1"/>
    </source>
</evidence>
<proteinExistence type="predicted"/>
<reference evidence="2" key="1">
    <citation type="submission" date="2020-05" db="EMBL/GenBank/DDBJ databases">
        <title>Genomic Encyclopedia of Type Strains, Phase IV (KMG-V): Genome sequencing to study the core and pangenomes of soil and plant-associated prokaryotes.</title>
        <authorList>
            <person name="Whitman W."/>
        </authorList>
    </citation>
    <scope>NUCLEOTIDE SEQUENCE</scope>
    <source>
        <strain evidence="2">16F</strain>
    </source>
</reference>
<gene>
    <name evidence="2" type="ORF">HNQ03_000290</name>
</gene>
<dbReference type="EMBL" id="JABSNO010000002">
    <property type="protein sequence ID" value="NRS91224.1"/>
    <property type="molecule type" value="Genomic_DNA"/>
</dbReference>